<keyword evidence="10 21" id="KW-0378">Hydrolase</keyword>
<evidence type="ECO:0000256" key="3">
    <source>
        <dbReference type="ARBA" id="ARBA00004613"/>
    </source>
</evidence>
<dbReference type="GO" id="GO:0001522">
    <property type="term" value="P:pseudouridine synthesis"/>
    <property type="evidence" value="ECO:0007669"/>
    <property type="project" value="InterPro"/>
</dbReference>
<evidence type="ECO:0000256" key="10">
    <source>
        <dbReference type="ARBA" id="ARBA00022801"/>
    </source>
</evidence>
<feature type="region of interest" description="Disordered" evidence="19">
    <location>
        <begin position="253"/>
        <end position="290"/>
    </location>
</feature>
<organism evidence="21 22">
    <name type="scientific">Rhodotorula toruloides</name>
    <name type="common">Yeast</name>
    <name type="synonym">Rhodosporidium toruloides</name>
    <dbReference type="NCBI Taxonomy" id="5286"/>
    <lineage>
        <taxon>Eukaryota</taxon>
        <taxon>Fungi</taxon>
        <taxon>Dikarya</taxon>
        <taxon>Basidiomycota</taxon>
        <taxon>Pucciniomycotina</taxon>
        <taxon>Microbotryomycetes</taxon>
        <taxon>Sporidiobolales</taxon>
        <taxon>Sporidiobolaceae</taxon>
        <taxon>Rhodotorula</taxon>
    </lineage>
</organism>
<comment type="caution">
    <text evidence="21">The sequence shown here is derived from an EMBL/GenBank/DDBJ whole genome shotgun (WGS) entry which is preliminary data.</text>
</comment>
<dbReference type="InterPro" id="IPR001547">
    <property type="entry name" value="Glyco_hydro_5"/>
</dbReference>
<dbReference type="GO" id="GO:0016985">
    <property type="term" value="F:mannan endo-1,4-beta-mannosidase activity"/>
    <property type="evidence" value="ECO:0007669"/>
    <property type="project" value="UniProtKB-EC"/>
</dbReference>
<dbReference type="InterPro" id="IPR038664">
    <property type="entry name" value="Gar1/Naf1_Cbf5-bd_sf"/>
</dbReference>
<feature type="region of interest" description="Disordered" evidence="19">
    <location>
        <begin position="89"/>
        <end position="113"/>
    </location>
</feature>
<dbReference type="Pfam" id="PF04410">
    <property type="entry name" value="Gar1"/>
    <property type="match status" value="1"/>
</dbReference>
<keyword evidence="13" id="KW-0687">Ribonucleoprotein</keyword>
<dbReference type="Gene3D" id="2.40.10.230">
    <property type="entry name" value="Probable tRNA pseudouridine synthase domain"/>
    <property type="match status" value="1"/>
</dbReference>
<keyword evidence="7" id="KW-0964">Secreted</keyword>
<name>A0A511K9L0_RHOTO</name>
<dbReference type="SUPFAM" id="SSF50447">
    <property type="entry name" value="Translation proteins"/>
    <property type="match status" value="1"/>
</dbReference>
<keyword evidence="14" id="KW-0326">Glycosidase</keyword>
<evidence type="ECO:0000256" key="7">
    <source>
        <dbReference type="ARBA" id="ARBA00022525"/>
    </source>
</evidence>
<evidence type="ECO:0000256" key="9">
    <source>
        <dbReference type="ARBA" id="ARBA00022729"/>
    </source>
</evidence>
<dbReference type="PANTHER" id="PTHR31451">
    <property type="match status" value="1"/>
</dbReference>
<evidence type="ECO:0000256" key="18">
    <source>
        <dbReference type="ARBA" id="ARBA00067245"/>
    </source>
</evidence>
<protein>
    <recommendedName>
        <fullName evidence="16">H/ACA ribonucleoprotein complex subunit GAR1</fullName>
        <ecNumber evidence="5">3.2.1.78</ecNumber>
    </recommendedName>
    <alternativeName>
        <fullName evidence="18">H/ACA ribonucleoprotein complex subunit gar1</fullName>
    </alternativeName>
    <alternativeName>
        <fullName evidence="17">snoRNP protein GAR1</fullName>
    </alternativeName>
</protein>
<dbReference type="GO" id="GO:0005730">
    <property type="term" value="C:nucleolus"/>
    <property type="evidence" value="ECO:0007669"/>
    <property type="project" value="UniProtKB-SubCell"/>
</dbReference>
<evidence type="ECO:0000313" key="22">
    <source>
        <dbReference type="Proteomes" id="UP000321518"/>
    </source>
</evidence>
<dbReference type="InterPro" id="IPR017853">
    <property type="entry name" value="GH"/>
</dbReference>
<evidence type="ECO:0000256" key="12">
    <source>
        <dbReference type="ARBA" id="ARBA00023242"/>
    </source>
</evidence>
<evidence type="ECO:0000313" key="21">
    <source>
        <dbReference type="EMBL" id="GEM06646.1"/>
    </source>
</evidence>
<comment type="similarity">
    <text evidence="4">Belongs to the glycosyl hydrolase 5 (cellulase A) family.</text>
</comment>
<evidence type="ECO:0000256" key="17">
    <source>
        <dbReference type="ARBA" id="ARBA00042224"/>
    </source>
</evidence>
<dbReference type="GO" id="GO:0005576">
    <property type="term" value="C:extracellular region"/>
    <property type="evidence" value="ECO:0007669"/>
    <property type="project" value="UniProtKB-SubCell"/>
</dbReference>
<proteinExistence type="inferred from homology"/>
<evidence type="ECO:0000259" key="20">
    <source>
        <dbReference type="Pfam" id="PF26410"/>
    </source>
</evidence>
<comment type="subcellular location">
    <subcellularLocation>
        <location evidence="2">Nucleus</location>
        <location evidence="2">Nucleolus</location>
    </subcellularLocation>
    <subcellularLocation>
        <location evidence="3">Secreted</location>
    </subcellularLocation>
</comment>
<evidence type="ECO:0000256" key="2">
    <source>
        <dbReference type="ARBA" id="ARBA00004604"/>
    </source>
</evidence>
<evidence type="ECO:0000256" key="4">
    <source>
        <dbReference type="ARBA" id="ARBA00005641"/>
    </source>
</evidence>
<keyword evidence="12" id="KW-0539">Nucleus</keyword>
<evidence type="ECO:0000256" key="6">
    <source>
        <dbReference type="ARBA" id="ARBA00022517"/>
    </source>
</evidence>
<gene>
    <name evidence="21" type="ORF">Rt10032_c02g0663</name>
</gene>
<evidence type="ECO:0000256" key="13">
    <source>
        <dbReference type="ARBA" id="ARBA00023274"/>
    </source>
</evidence>
<reference evidence="21 22" key="1">
    <citation type="submission" date="2019-07" db="EMBL/GenBank/DDBJ databases">
        <title>Rhodotorula toruloides NBRC10032 genome sequencing.</title>
        <authorList>
            <person name="Shida Y."/>
            <person name="Takaku H."/>
            <person name="Ogasawara W."/>
            <person name="Mori K."/>
        </authorList>
    </citation>
    <scope>NUCLEOTIDE SEQUENCE [LARGE SCALE GENOMIC DNA]</scope>
    <source>
        <strain evidence="21 22">NBRC10032</strain>
    </source>
</reference>
<feature type="domain" description="Glycoside hydrolase family 5" evidence="20">
    <location>
        <begin position="335"/>
        <end position="579"/>
    </location>
</feature>
<evidence type="ECO:0000256" key="19">
    <source>
        <dbReference type="SAM" id="MobiDB-lite"/>
    </source>
</evidence>
<evidence type="ECO:0000256" key="16">
    <source>
        <dbReference type="ARBA" id="ARBA00040068"/>
    </source>
</evidence>
<evidence type="ECO:0000256" key="15">
    <source>
        <dbReference type="ARBA" id="ARBA00038293"/>
    </source>
</evidence>
<dbReference type="EMBL" id="BJWK01000002">
    <property type="protein sequence ID" value="GEM06646.1"/>
    <property type="molecule type" value="Genomic_DNA"/>
</dbReference>
<dbReference type="GO" id="GO:0003723">
    <property type="term" value="F:RNA binding"/>
    <property type="evidence" value="ECO:0007669"/>
    <property type="project" value="UniProtKB-KW"/>
</dbReference>
<dbReference type="InterPro" id="IPR009000">
    <property type="entry name" value="Transl_B-barrel_sf"/>
</dbReference>
<comment type="similarity">
    <text evidence="15">Belongs to the GAR1 family.</text>
</comment>
<feature type="compositionally biased region" description="Low complexity" evidence="19">
    <location>
        <begin position="260"/>
        <end position="290"/>
    </location>
</feature>
<dbReference type="Proteomes" id="UP000321518">
    <property type="component" value="Unassembled WGS sequence"/>
</dbReference>
<sequence length="698" mass="74954">MIPAEIGTFMHAVEGEMLCSSTLPSKVPYFNAPIYLPSKAAIGKVDEILGPINEVYFTIKPSAGIVATSFTAGDKVCISTDKLLPIERFLPQPKAPAGPKTKKRGGAAGGRGGRVVATLPLSVLASAPHAAGAHHLPSSPHHHANAQRGGIFARDARAGSVLVDRAAEWVDDQAVEFEPPAGTGGEGLRAVVGSWTAEDDLWVSEGRYADSEGLAERDLTQDEQRDQIDNRVAAADLANKLLINPKWTALNPKWKPTNVTSTAAKPSTASPSAPSTSASKTASAATSNKSTVGTTLVLPAPPASTCATPYYGVAGASAVFGPGLGDFPMLPRPSTFVKRSGNKLVLDGETYRIVGPNIYWLGLDENVYPSPSYPSHGRIREAMAIAVALGGNTVRSHTLGISTGNSYSLWPSAWKTNTKAFDTIDYSIWAARNYGLRLIIPLTDNYAYYHGGKYDFIGWAGADTSDGSQFYTNSAVIELFKGYIKVLLTHVNQYTGVALKDDPTILAWETGNELGGYMLGGGAPPASWTKSIATYIKSLAPNHLVADGSDGLTNYNGDLANTGVGVSKVDLVTDHFYPALQWLLEKDQGWMSSVAKNFFIGEMDWTGQKGGSDLHTFYSTIESWEGSGSMMWSVFGHDNYCCNYVDHNDGYTLMYPNGNTQTLRTQAWYLMRHWYRMRGLTPPNALPAVACPQPELLP</sequence>
<dbReference type="OrthoDB" id="406631at2759"/>
<dbReference type="InterPro" id="IPR007504">
    <property type="entry name" value="H/ACA_rnp_Gar1/Naf1"/>
</dbReference>
<dbReference type="SUPFAM" id="SSF51445">
    <property type="entry name" value="(Trans)glycosidases"/>
    <property type="match status" value="1"/>
</dbReference>
<dbReference type="AlphaFoldDB" id="A0A511K9L0"/>
<evidence type="ECO:0000256" key="8">
    <source>
        <dbReference type="ARBA" id="ARBA00022552"/>
    </source>
</evidence>
<dbReference type="Pfam" id="PF26410">
    <property type="entry name" value="GH5_mannosidase"/>
    <property type="match status" value="1"/>
</dbReference>
<evidence type="ECO:0000256" key="14">
    <source>
        <dbReference type="ARBA" id="ARBA00023295"/>
    </source>
</evidence>
<comment type="catalytic activity">
    <reaction evidence="1">
        <text>Random hydrolysis of (1-&gt;4)-beta-D-mannosidic linkages in mannans, galactomannans and glucomannans.</text>
        <dbReference type="EC" id="3.2.1.78"/>
    </reaction>
</comment>
<keyword evidence="11" id="KW-0694">RNA-binding</keyword>
<dbReference type="PANTHER" id="PTHR31451:SF39">
    <property type="entry name" value="MANNAN ENDO-1,4-BETA-MANNOSIDASE 1"/>
    <property type="match status" value="1"/>
</dbReference>
<evidence type="ECO:0000256" key="11">
    <source>
        <dbReference type="ARBA" id="ARBA00022884"/>
    </source>
</evidence>
<accession>A0A511K9L0</accession>
<evidence type="ECO:0000256" key="1">
    <source>
        <dbReference type="ARBA" id="ARBA00001678"/>
    </source>
</evidence>
<dbReference type="InterPro" id="IPR045053">
    <property type="entry name" value="MAN-like"/>
</dbReference>
<dbReference type="Gene3D" id="3.20.20.80">
    <property type="entry name" value="Glycosidases"/>
    <property type="match status" value="1"/>
</dbReference>
<dbReference type="GO" id="GO:0006364">
    <property type="term" value="P:rRNA processing"/>
    <property type="evidence" value="ECO:0007669"/>
    <property type="project" value="UniProtKB-KW"/>
</dbReference>
<dbReference type="FunFam" id="2.40.10.230:FF:000001">
    <property type="entry name" value="H/ACA ribonucleoprotein complex subunit"/>
    <property type="match status" value="1"/>
</dbReference>
<keyword evidence="6" id="KW-0690">Ribosome biogenesis</keyword>
<evidence type="ECO:0000256" key="5">
    <source>
        <dbReference type="ARBA" id="ARBA00012706"/>
    </source>
</evidence>
<keyword evidence="8" id="KW-0698">rRNA processing</keyword>
<dbReference type="GO" id="GO:1990904">
    <property type="term" value="C:ribonucleoprotein complex"/>
    <property type="evidence" value="ECO:0007669"/>
    <property type="project" value="UniProtKB-KW"/>
</dbReference>
<dbReference type="EC" id="3.2.1.78" evidence="5"/>
<keyword evidence="9" id="KW-0732">Signal</keyword>